<proteinExistence type="predicted"/>
<reference evidence="2 3" key="1">
    <citation type="submission" date="2014-04" db="EMBL/GenBank/DDBJ databases">
        <authorList>
            <consortium name="DOE Joint Genome Institute"/>
            <person name="Kuo A."/>
            <person name="Kohler A."/>
            <person name="Costa M.D."/>
            <person name="Nagy L.G."/>
            <person name="Floudas D."/>
            <person name="Copeland A."/>
            <person name="Barry K.W."/>
            <person name="Cichocki N."/>
            <person name="Veneault-Fourrey C."/>
            <person name="LaButti K."/>
            <person name="Lindquist E.A."/>
            <person name="Lipzen A."/>
            <person name="Lundell T."/>
            <person name="Morin E."/>
            <person name="Murat C."/>
            <person name="Sun H."/>
            <person name="Tunlid A."/>
            <person name="Henrissat B."/>
            <person name="Grigoriev I.V."/>
            <person name="Hibbett D.S."/>
            <person name="Martin F."/>
            <person name="Nordberg H.P."/>
            <person name="Cantor M.N."/>
            <person name="Hua S.X."/>
        </authorList>
    </citation>
    <scope>NUCLEOTIDE SEQUENCE [LARGE SCALE GENOMIC DNA]</scope>
    <source>
        <strain evidence="2 3">441</strain>
    </source>
</reference>
<reference evidence="3" key="2">
    <citation type="submission" date="2015-01" db="EMBL/GenBank/DDBJ databases">
        <title>Evolutionary Origins and Diversification of the Mycorrhizal Mutualists.</title>
        <authorList>
            <consortium name="DOE Joint Genome Institute"/>
            <consortium name="Mycorrhizal Genomics Consortium"/>
            <person name="Kohler A."/>
            <person name="Kuo A."/>
            <person name="Nagy L.G."/>
            <person name="Floudas D."/>
            <person name="Copeland A."/>
            <person name="Barry K.W."/>
            <person name="Cichocki N."/>
            <person name="Veneault-Fourrey C."/>
            <person name="LaButti K."/>
            <person name="Lindquist E.A."/>
            <person name="Lipzen A."/>
            <person name="Lundell T."/>
            <person name="Morin E."/>
            <person name="Murat C."/>
            <person name="Riley R."/>
            <person name="Ohm R."/>
            <person name="Sun H."/>
            <person name="Tunlid A."/>
            <person name="Henrissat B."/>
            <person name="Grigoriev I.V."/>
            <person name="Hibbett D.S."/>
            <person name="Martin F."/>
        </authorList>
    </citation>
    <scope>NUCLEOTIDE SEQUENCE [LARGE SCALE GENOMIC DNA]</scope>
    <source>
        <strain evidence="3">441</strain>
    </source>
</reference>
<evidence type="ECO:0000313" key="3">
    <source>
        <dbReference type="Proteomes" id="UP000054018"/>
    </source>
</evidence>
<protein>
    <submittedName>
        <fullName evidence="2">Uncharacterized protein</fullName>
    </submittedName>
</protein>
<sequence>MVLSAPSTDLLAAEEGRVCEEAGHVETREAGRMEMEDARLGADKGAMDSKEAIPSWGTFHCANCTAPHEGFPPLQYGYNYHPMRHLWIHYEWDPYVAQYHAAQGFPDHPSSFVHDPWEDGHADYEGQLQYMRGGSRYGPQDPNNRLSAYQGPYPPLRTYPNDAIPGYYYYGTHTQPHLQFHQSPALHNSPHPDLTSGMTPGPPQQWSHLPLAQSTVPWNKDTPPKSEVNPS</sequence>
<dbReference type="HOGENOM" id="CLU_082481_0_0_1"/>
<dbReference type="EMBL" id="KN833717">
    <property type="protein sequence ID" value="KIK24301.1"/>
    <property type="molecule type" value="Genomic_DNA"/>
</dbReference>
<dbReference type="Proteomes" id="UP000054018">
    <property type="component" value="Unassembled WGS sequence"/>
</dbReference>
<evidence type="ECO:0000256" key="1">
    <source>
        <dbReference type="SAM" id="MobiDB-lite"/>
    </source>
</evidence>
<gene>
    <name evidence="2" type="ORF">PISMIDRAFT_10301</name>
</gene>
<evidence type="ECO:0000313" key="2">
    <source>
        <dbReference type="EMBL" id="KIK24301.1"/>
    </source>
</evidence>
<feature type="compositionally biased region" description="Polar residues" evidence="1">
    <location>
        <begin position="204"/>
        <end position="217"/>
    </location>
</feature>
<organism evidence="2 3">
    <name type="scientific">Pisolithus microcarpus 441</name>
    <dbReference type="NCBI Taxonomy" id="765257"/>
    <lineage>
        <taxon>Eukaryota</taxon>
        <taxon>Fungi</taxon>
        <taxon>Dikarya</taxon>
        <taxon>Basidiomycota</taxon>
        <taxon>Agaricomycotina</taxon>
        <taxon>Agaricomycetes</taxon>
        <taxon>Agaricomycetidae</taxon>
        <taxon>Boletales</taxon>
        <taxon>Sclerodermatineae</taxon>
        <taxon>Pisolithaceae</taxon>
        <taxon>Pisolithus</taxon>
    </lineage>
</organism>
<keyword evidence="3" id="KW-1185">Reference proteome</keyword>
<feature type="region of interest" description="Disordered" evidence="1">
    <location>
        <begin position="182"/>
        <end position="231"/>
    </location>
</feature>
<name>A0A0C9Z5A2_9AGAM</name>
<dbReference type="AlphaFoldDB" id="A0A0C9Z5A2"/>
<dbReference type="OrthoDB" id="2693043at2759"/>
<accession>A0A0C9Z5A2</accession>